<dbReference type="InterPro" id="IPR002018">
    <property type="entry name" value="CarbesteraseB"/>
</dbReference>
<reference evidence="5 6" key="1">
    <citation type="submission" date="2016-06" db="EMBL/GenBank/DDBJ databases">
        <authorList>
            <person name="Kjaerup R.B."/>
            <person name="Dalgaard T.S."/>
            <person name="Juul-Madsen H.R."/>
        </authorList>
    </citation>
    <scope>NUCLEOTIDE SEQUENCE [LARGE SCALE GENOMIC DNA]</scope>
</reference>
<proteinExistence type="inferred from homology"/>
<feature type="chain" id="PRO_5011833660" description="Carboxylic ester hydrolase" evidence="3">
    <location>
        <begin position="17"/>
        <end position="570"/>
    </location>
</feature>
<keyword evidence="6" id="KW-1185">Reference proteome</keyword>
<sequence length="570" mass="62065">MKSAGIIAGLAGLAAAIPSIAQRNTPPSYSSKPVAHLKNGTVEGYHQEHYNHDYFLGVPFAQPPVDQLRFRNPQSINSSFGHIEAKEYAPECLGYGGDQLGYPVSEDCLYLNIIRPAGYEGQSLPIGVWFHGGGLTMGGTRDLRYNGSLIVENSVKIGKPIIFVSIAYRLAVWGFVAGPEISGSGNTNLGLKDQRLGLHWLQENIEAFGGDKSKVTIWGESAGAASVGWHITAFNGRDDGLFRAGIMQSGNPVNYGAYKYDYSERFQQVLNVTGCTTAGDKLDCLRSIPIDTLNPILNSTGNAEGWGPIVDGDLIQRWASIQLEEGAFVKVPIIDGSNTDEGTAFSPRGINSSEDLAAAITNTNLGTPLPAYLADEALAAYPNTPDYFIPPVEELPADYVYPPSAGAQYRRAAAYFGDLSMNANRRGACEAWAKHGVDAYSYRFNTIPNGIPPSVGVTHFQEVAFVFDNTEGYGYDALHGTVNPFGNKSEAFTDLAELMSSSWVSFIYDLDPNSFQGRFPAAEPWPKYSLDNPMNIVWDANETELAVGEPDTYRQEGIRFILDHAKEYMR</sequence>
<dbReference type="InterPro" id="IPR050654">
    <property type="entry name" value="AChE-related_enzymes"/>
</dbReference>
<evidence type="ECO:0000256" key="2">
    <source>
        <dbReference type="ARBA" id="ARBA00022801"/>
    </source>
</evidence>
<dbReference type="SUPFAM" id="SSF53474">
    <property type="entry name" value="alpha/beta-Hydrolases"/>
    <property type="match status" value="1"/>
</dbReference>
<dbReference type="PROSITE" id="PS00122">
    <property type="entry name" value="CARBOXYLESTERASE_B_1"/>
    <property type="match status" value="1"/>
</dbReference>
<evidence type="ECO:0000256" key="1">
    <source>
        <dbReference type="ARBA" id="ARBA00005964"/>
    </source>
</evidence>
<keyword evidence="3" id="KW-0732">Signal</keyword>
<dbReference type="Pfam" id="PF00135">
    <property type="entry name" value="COesterase"/>
    <property type="match status" value="1"/>
</dbReference>
<organism evidence="5 6">
    <name type="scientific">Zymoseptoria tritici (strain ST99CH_3D7)</name>
    <dbReference type="NCBI Taxonomy" id="1276538"/>
    <lineage>
        <taxon>Eukaryota</taxon>
        <taxon>Fungi</taxon>
        <taxon>Dikarya</taxon>
        <taxon>Ascomycota</taxon>
        <taxon>Pezizomycotina</taxon>
        <taxon>Dothideomycetes</taxon>
        <taxon>Dothideomycetidae</taxon>
        <taxon>Mycosphaerellales</taxon>
        <taxon>Mycosphaerellaceae</taxon>
        <taxon>Zymoseptoria</taxon>
    </lineage>
</organism>
<evidence type="ECO:0000313" key="6">
    <source>
        <dbReference type="Proteomes" id="UP000215127"/>
    </source>
</evidence>
<dbReference type="InterPro" id="IPR029058">
    <property type="entry name" value="AB_hydrolase_fold"/>
</dbReference>
<dbReference type="AlphaFoldDB" id="A0A1X7RPY6"/>
<comment type="similarity">
    <text evidence="1 3">Belongs to the type-B carboxylesterase/lipase family.</text>
</comment>
<feature type="signal peptide" evidence="3">
    <location>
        <begin position="1"/>
        <end position="16"/>
    </location>
</feature>
<dbReference type="PANTHER" id="PTHR43918">
    <property type="entry name" value="ACETYLCHOLINESTERASE"/>
    <property type="match status" value="1"/>
</dbReference>
<dbReference type="InterPro" id="IPR019826">
    <property type="entry name" value="Carboxylesterase_B_AS"/>
</dbReference>
<dbReference type="Gene3D" id="3.40.50.1820">
    <property type="entry name" value="alpha/beta hydrolase"/>
    <property type="match status" value="1"/>
</dbReference>
<dbReference type="Proteomes" id="UP000215127">
    <property type="component" value="Chromosome 3"/>
</dbReference>
<dbReference type="EMBL" id="LT853694">
    <property type="protein sequence ID" value="SMQ49456.1"/>
    <property type="molecule type" value="Genomic_DNA"/>
</dbReference>
<name>A0A1X7RPY6_ZYMT9</name>
<dbReference type="InterPro" id="IPR019819">
    <property type="entry name" value="Carboxylesterase_B_CS"/>
</dbReference>
<dbReference type="EC" id="3.1.1.-" evidence="3"/>
<dbReference type="GO" id="GO:0052689">
    <property type="term" value="F:carboxylic ester hydrolase activity"/>
    <property type="evidence" value="ECO:0007669"/>
    <property type="project" value="TreeGrafter"/>
</dbReference>
<evidence type="ECO:0000256" key="3">
    <source>
        <dbReference type="RuleBase" id="RU361235"/>
    </source>
</evidence>
<dbReference type="PROSITE" id="PS00941">
    <property type="entry name" value="CARBOXYLESTERASE_B_2"/>
    <property type="match status" value="1"/>
</dbReference>
<evidence type="ECO:0000259" key="4">
    <source>
        <dbReference type="Pfam" id="PF00135"/>
    </source>
</evidence>
<gene>
    <name evidence="5" type="ORF">ZT3D7_G4607</name>
</gene>
<dbReference type="PANTHER" id="PTHR43918:SF4">
    <property type="entry name" value="CARBOXYLIC ESTER HYDROLASE"/>
    <property type="match status" value="1"/>
</dbReference>
<evidence type="ECO:0000313" key="5">
    <source>
        <dbReference type="EMBL" id="SMQ49456.1"/>
    </source>
</evidence>
<dbReference type="STRING" id="1276538.A0A1X7RPY6"/>
<keyword evidence="2 3" id="KW-0378">Hydrolase</keyword>
<accession>A0A1X7RPY6</accession>
<feature type="domain" description="Carboxylesterase type B" evidence="4">
    <location>
        <begin position="32"/>
        <end position="534"/>
    </location>
</feature>
<protein>
    <recommendedName>
        <fullName evidence="3">Carboxylic ester hydrolase</fullName>
        <ecNumber evidence="3">3.1.1.-</ecNumber>
    </recommendedName>
</protein>